<feature type="domain" description="RGS" evidence="2">
    <location>
        <begin position="96"/>
        <end position="218"/>
    </location>
</feature>
<dbReference type="PANTHER" id="PTHR10845">
    <property type="entry name" value="REGULATOR OF G PROTEIN SIGNALING"/>
    <property type="match status" value="1"/>
</dbReference>
<sequence>MLKFGLKFLQGRSKEGKNLNADGKPELPAFEWLVSTDGGPNLGDCITEVTTTETPPVDDVPEISSQRNSVVMEKAINVNPTRVKRSSTHSESGKIRLLNIIENESSRTKFREYLVSQYCDENLDFYMDVSRFREMFNASSDTFPYTDSEEITTFAVHIFETYLDEDKSSKPLNVPQDMKTVCQRRIETNKYMADIFDKLQQHCFDLMVQDSLPKFLRNSLAGDLSVSALSSTSSSSSQCSSSVSPSSRYSLSFNSASSSSSSFTSTKNSSSIITTTSTNSTSPSSSSSNSFLRPPSFRSTKHPNLNDDSNNILVSPRKSLSSSALRSTFSSSTVINSFFEHNHAGKRNSVSFERSRLSQGALFGAPFSITNQRMSLVGVSISNITRRMLTRRRDSNCSVSSQASSSGSNSPSKCLSIMPGSYPSLSPGNKHDSGCDAIDHEEFNDCSLRVDNPLPPTPKSPTPPPIPPRLRQPPPLPPRITQFSSQVVYLSSNILNKSLPPTPEHVTA</sequence>
<dbReference type="OrthoDB" id="196547at2759"/>
<feature type="compositionally biased region" description="Low complexity" evidence="1">
    <location>
        <begin position="255"/>
        <end position="298"/>
    </location>
</feature>
<dbReference type="PANTHER" id="PTHR10845:SF192">
    <property type="entry name" value="DOUBLE HIT, ISOFORM B"/>
    <property type="match status" value="1"/>
</dbReference>
<dbReference type="PROSITE" id="PS50132">
    <property type="entry name" value="RGS"/>
    <property type="match status" value="1"/>
</dbReference>
<feature type="compositionally biased region" description="Basic and acidic residues" evidence="1">
    <location>
        <begin position="429"/>
        <end position="443"/>
    </location>
</feature>
<dbReference type="Pfam" id="PF00615">
    <property type="entry name" value="RGS"/>
    <property type="match status" value="1"/>
</dbReference>
<feature type="compositionally biased region" description="Polar residues" evidence="1">
    <location>
        <begin position="302"/>
        <end position="312"/>
    </location>
</feature>
<feature type="compositionally biased region" description="Pro residues" evidence="1">
    <location>
        <begin position="453"/>
        <end position="478"/>
    </location>
</feature>
<evidence type="ECO:0000259" key="2">
    <source>
        <dbReference type="PROSITE" id="PS50132"/>
    </source>
</evidence>
<dbReference type="EMBL" id="CAJVPS010000147">
    <property type="protein sequence ID" value="CAG8457795.1"/>
    <property type="molecule type" value="Genomic_DNA"/>
</dbReference>
<dbReference type="InterPro" id="IPR044926">
    <property type="entry name" value="RGS_subdomain_2"/>
</dbReference>
<dbReference type="Proteomes" id="UP000789508">
    <property type="component" value="Unassembled WGS sequence"/>
</dbReference>
<dbReference type="SMART" id="SM00315">
    <property type="entry name" value="RGS"/>
    <property type="match status" value="1"/>
</dbReference>
<dbReference type="InterPro" id="IPR016137">
    <property type="entry name" value="RGS"/>
</dbReference>
<evidence type="ECO:0000256" key="1">
    <source>
        <dbReference type="SAM" id="MobiDB-lite"/>
    </source>
</evidence>
<comment type="caution">
    <text evidence="3">The sequence shown here is derived from an EMBL/GenBank/DDBJ whole genome shotgun (WGS) entry which is preliminary data.</text>
</comment>
<dbReference type="Gene3D" id="1.10.167.10">
    <property type="entry name" value="Regulator of G-protein Signalling 4, domain 2"/>
    <property type="match status" value="1"/>
</dbReference>
<feature type="region of interest" description="Disordered" evidence="1">
    <location>
        <begin position="392"/>
        <end position="479"/>
    </location>
</feature>
<organism evidence="3 4">
    <name type="scientific">Ambispora leptoticha</name>
    <dbReference type="NCBI Taxonomy" id="144679"/>
    <lineage>
        <taxon>Eukaryota</taxon>
        <taxon>Fungi</taxon>
        <taxon>Fungi incertae sedis</taxon>
        <taxon>Mucoromycota</taxon>
        <taxon>Glomeromycotina</taxon>
        <taxon>Glomeromycetes</taxon>
        <taxon>Archaeosporales</taxon>
        <taxon>Ambisporaceae</taxon>
        <taxon>Ambispora</taxon>
    </lineage>
</organism>
<feature type="compositionally biased region" description="Low complexity" evidence="1">
    <location>
        <begin position="396"/>
        <end position="416"/>
    </location>
</feature>
<keyword evidence="4" id="KW-1185">Reference proteome</keyword>
<proteinExistence type="predicted"/>
<accession>A0A9N8VRY1</accession>
<dbReference type="SUPFAM" id="SSF48097">
    <property type="entry name" value="Regulator of G-protein signaling, RGS"/>
    <property type="match status" value="1"/>
</dbReference>
<dbReference type="InterPro" id="IPR036305">
    <property type="entry name" value="RGS_sf"/>
</dbReference>
<gene>
    <name evidence="3" type="ORF">ALEPTO_LOCUS1374</name>
</gene>
<name>A0A9N8VRY1_9GLOM</name>
<reference evidence="3" key="1">
    <citation type="submission" date="2021-06" db="EMBL/GenBank/DDBJ databases">
        <authorList>
            <person name="Kallberg Y."/>
            <person name="Tangrot J."/>
            <person name="Rosling A."/>
        </authorList>
    </citation>
    <scope>NUCLEOTIDE SEQUENCE</scope>
    <source>
        <strain evidence="3">FL130A</strain>
    </source>
</reference>
<feature type="region of interest" description="Disordered" evidence="1">
    <location>
        <begin position="255"/>
        <end position="312"/>
    </location>
</feature>
<dbReference type="AlphaFoldDB" id="A0A9N8VRY1"/>
<dbReference type="CDD" id="cd07440">
    <property type="entry name" value="RGS"/>
    <property type="match status" value="1"/>
</dbReference>
<evidence type="ECO:0000313" key="4">
    <source>
        <dbReference type="Proteomes" id="UP000789508"/>
    </source>
</evidence>
<protein>
    <submittedName>
        <fullName evidence="3">10752_t:CDS:1</fullName>
    </submittedName>
</protein>
<evidence type="ECO:0000313" key="3">
    <source>
        <dbReference type="EMBL" id="CAG8457795.1"/>
    </source>
</evidence>